<dbReference type="InterPro" id="IPR029787">
    <property type="entry name" value="Nucleotide_cyclase"/>
</dbReference>
<proteinExistence type="predicted"/>
<comment type="catalytic activity">
    <reaction evidence="2">
        <text>2 GTP = 3',3'-c-di-GMP + 2 diphosphate</text>
        <dbReference type="Rhea" id="RHEA:24898"/>
        <dbReference type="ChEBI" id="CHEBI:33019"/>
        <dbReference type="ChEBI" id="CHEBI:37565"/>
        <dbReference type="ChEBI" id="CHEBI:58805"/>
        <dbReference type="EC" id="2.7.7.65"/>
    </reaction>
</comment>
<dbReference type="GO" id="GO:0043709">
    <property type="term" value="P:cell adhesion involved in single-species biofilm formation"/>
    <property type="evidence" value="ECO:0007669"/>
    <property type="project" value="TreeGrafter"/>
</dbReference>
<dbReference type="GO" id="GO:1902201">
    <property type="term" value="P:negative regulation of bacterial-type flagellum-dependent cell motility"/>
    <property type="evidence" value="ECO:0007669"/>
    <property type="project" value="TreeGrafter"/>
</dbReference>
<dbReference type="Proteomes" id="UP000263993">
    <property type="component" value="Unassembled WGS sequence"/>
</dbReference>
<dbReference type="GO" id="GO:0005886">
    <property type="term" value="C:plasma membrane"/>
    <property type="evidence" value="ECO:0007669"/>
    <property type="project" value="TreeGrafter"/>
</dbReference>
<feature type="compositionally biased region" description="Basic and acidic residues" evidence="3">
    <location>
        <begin position="78"/>
        <end position="87"/>
    </location>
</feature>
<evidence type="ECO:0000256" key="2">
    <source>
        <dbReference type="ARBA" id="ARBA00034247"/>
    </source>
</evidence>
<feature type="domain" description="GGDEF" evidence="4">
    <location>
        <begin position="145"/>
        <end position="270"/>
    </location>
</feature>
<gene>
    <name evidence="5" type="ORF">DXH78_01435</name>
</gene>
<dbReference type="InterPro" id="IPR050469">
    <property type="entry name" value="Diguanylate_Cyclase"/>
</dbReference>
<comment type="caution">
    <text evidence="5">The sequence shown here is derived from an EMBL/GenBank/DDBJ whole genome shotgun (WGS) entry which is preliminary data.</text>
</comment>
<dbReference type="InterPro" id="IPR043128">
    <property type="entry name" value="Rev_trsase/Diguanyl_cyclase"/>
</dbReference>
<feature type="region of interest" description="Disordered" evidence="3">
    <location>
        <begin position="66"/>
        <end position="87"/>
    </location>
</feature>
<dbReference type="AlphaFoldDB" id="A0A371B6Y1"/>
<dbReference type="Gene3D" id="3.30.70.270">
    <property type="match status" value="1"/>
</dbReference>
<sequence length="270" mass="29487">MITATGFATAFLLPEKRHPRRKEAADYRYRTLAGKAKGTGLPWCSARLTLCLPQVILTVSIGSRRATSAPAPKPQRTMKHDHSDAPPHELLAEVRRLRRELSLAQERIAELEVRADVDPLLDVLNRRGFERELTRSLAYFARYGTRAGLIFIDLDGFKPINDIYGHTVGDALLKAVAATLVSKVRASDVVARLGGDEFCILMWNADQNLVAAKALDLETIIAQAHIDHNGANLSVGASAGGVALRAGVTAADLIVEADRAMYARKKSKRT</sequence>
<dbReference type="OrthoDB" id="9812260at2"/>
<dbReference type="SMART" id="SM00267">
    <property type="entry name" value="GGDEF"/>
    <property type="match status" value="1"/>
</dbReference>
<evidence type="ECO:0000256" key="3">
    <source>
        <dbReference type="SAM" id="MobiDB-lite"/>
    </source>
</evidence>
<dbReference type="NCBIfam" id="TIGR00254">
    <property type="entry name" value="GGDEF"/>
    <property type="match status" value="1"/>
</dbReference>
<reference evidence="6" key="1">
    <citation type="submission" date="2018-08" db="EMBL/GenBank/DDBJ databases">
        <authorList>
            <person name="Kim S.-J."/>
            <person name="Jung G.-Y."/>
        </authorList>
    </citation>
    <scope>NUCLEOTIDE SEQUENCE [LARGE SCALE GENOMIC DNA]</scope>
    <source>
        <strain evidence="6">GY_H</strain>
    </source>
</reference>
<evidence type="ECO:0000313" key="6">
    <source>
        <dbReference type="Proteomes" id="UP000263993"/>
    </source>
</evidence>
<dbReference type="EC" id="2.7.7.65" evidence="1"/>
<organism evidence="5 6">
    <name type="scientific">Undibacter mobilis</name>
    <dbReference type="NCBI Taxonomy" id="2292256"/>
    <lineage>
        <taxon>Bacteria</taxon>
        <taxon>Pseudomonadati</taxon>
        <taxon>Pseudomonadota</taxon>
        <taxon>Alphaproteobacteria</taxon>
        <taxon>Hyphomicrobiales</taxon>
        <taxon>Nitrobacteraceae</taxon>
        <taxon>Undibacter</taxon>
    </lineage>
</organism>
<evidence type="ECO:0000259" key="4">
    <source>
        <dbReference type="PROSITE" id="PS50887"/>
    </source>
</evidence>
<protein>
    <recommendedName>
        <fullName evidence="1">diguanylate cyclase</fullName>
        <ecNumber evidence="1">2.7.7.65</ecNumber>
    </recommendedName>
</protein>
<name>A0A371B6Y1_9BRAD</name>
<evidence type="ECO:0000256" key="1">
    <source>
        <dbReference type="ARBA" id="ARBA00012528"/>
    </source>
</evidence>
<dbReference type="PANTHER" id="PTHR45138">
    <property type="entry name" value="REGULATORY COMPONENTS OF SENSORY TRANSDUCTION SYSTEM"/>
    <property type="match status" value="1"/>
</dbReference>
<keyword evidence="6" id="KW-1185">Reference proteome</keyword>
<dbReference type="InterPro" id="IPR000160">
    <property type="entry name" value="GGDEF_dom"/>
</dbReference>
<dbReference type="PROSITE" id="PS50887">
    <property type="entry name" value="GGDEF"/>
    <property type="match status" value="1"/>
</dbReference>
<dbReference type="Pfam" id="PF00990">
    <property type="entry name" value="GGDEF"/>
    <property type="match status" value="1"/>
</dbReference>
<dbReference type="SUPFAM" id="SSF55073">
    <property type="entry name" value="Nucleotide cyclase"/>
    <property type="match status" value="1"/>
</dbReference>
<evidence type="ECO:0000313" key="5">
    <source>
        <dbReference type="EMBL" id="RDV03365.1"/>
    </source>
</evidence>
<dbReference type="EMBL" id="QRGO01000001">
    <property type="protein sequence ID" value="RDV03365.1"/>
    <property type="molecule type" value="Genomic_DNA"/>
</dbReference>
<dbReference type="CDD" id="cd01949">
    <property type="entry name" value="GGDEF"/>
    <property type="match status" value="1"/>
</dbReference>
<dbReference type="GO" id="GO:0052621">
    <property type="term" value="F:diguanylate cyclase activity"/>
    <property type="evidence" value="ECO:0007669"/>
    <property type="project" value="UniProtKB-EC"/>
</dbReference>
<accession>A0A371B6Y1</accession>
<dbReference type="PANTHER" id="PTHR45138:SF9">
    <property type="entry name" value="DIGUANYLATE CYCLASE DGCM-RELATED"/>
    <property type="match status" value="1"/>
</dbReference>